<dbReference type="Gene3D" id="3.40.91.30">
    <property type="match status" value="1"/>
</dbReference>
<name>A0A2R6BPZ5_9ARCH</name>
<evidence type="ECO:0000313" key="2">
    <source>
        <dbReference type="Proteomes" id="UP000241120"/>
    </source>
</evidence>
<comment type="caution">
    <text evidence="1">The sequence shown here is derived from an EMBL/GenBank/DDBJ whole genome shotgun (WGS) entry which is preliminary data.</text>
</comment>
<gene>
    <name evidence="1" type="ORF">B9Q05_10180</name>
</gene>
<protein>
    <submittedName>
        <fullName evidence="1">Uncharacterized protein</fullName>
    </submittedName>
</protein>
<proteinExistence type="predicted"/>
<dbReference type="EMBL" id="NEXG01000028">
    <property type="protein sequence ID" value="PSO00671.1"/>
    <property type="molecule type" value="Genomic_DNA"/>
</dbReference>
<evidence type="ECO:0000313" key="1">
    <source>
        <dbReference type="EMBL" id="PSO00671.1"/>
    </source>
</evidence>
<dbReference type="AlphaFoldDB" id="A0A2R6BPZ5"/>
<organism evidence="1 2">
    <name type="scientific">Candidatus Marsarchaeota G2 archaeon ECH_B_1</name>
    <dbReference type="NCBI Taxonomy" id="1978159"/>
    <lineage>
        <taxon>Archaea</taxon>
        <taxon>Candidatus Marsarchaeota</taxon>
        <taxon>Candidatus Marsarchaeota group 2</taxon>
    </lineage>
</organism>
<sequence length="313" mass="36038">MKEVLVLCTNWSGDYWESDNVAPYSKRLTESVRRLKDTLPLAGIGVYLTREGGDFSTQPPCFLIIKDITEKEKRASLFDFQYVSKMQGITSSAFLNKVGVRKLFFNVSGEKALSILKGLGIKPPIEWQKLLEAELSSTPLWRDWIGKRFQEILQIISNDDYEDRIAEIFKALGFEVEQLGHKKEGEYPDGIAYSKDFAIVYDCKNKFNYFPIVNDRRAMTQYVRHEKRRIKELGIEKAYFAFIAHSYEGLEKISDIEKETSSKGFLLTSEIMLYLLFKKMSLGPSFLLADFEELASNQNITMESVERVYGRGV</sequence>
<accession>A0A2R6BPZ5</accession>
<reference evidence="1 2" key="1">
    <citation type="submission" date="2017-04" db="EMBL/GenBank/DDBJ databases">
        <title>Novel microbial lineages endemic to geothermal iron-oxide mats fill important gaps in the evolutionary history of Archaea.</title>
        <authorList>
            <person name="Jay Z.J."/>
            <person name="Beam J.P."/>
            <person name="Dlakic M."/>
            <person name="Rusch D.B."/>
            <person name="Kozubal M.A."/>
            <person name="Inskeep W.P."/>
        </authorList>
    </citation>
    <scope>NUCLEOTIDE SEQUENCE [LARGE SCALE GENOMIC DNA]</scope>
    <source>
        <strain evidence="1">ECH_B_1</strain>
    </source>
</reference>
<dbReference type="Proteomes" id="UP000241120">
    <property type="component" value="Unassembled WGS sequence"/>
</dbReference>